<dbReference type="PANTHER" id="PTHR14352:SF2">
    <property type="entry name" value="HAUS AUGMIN-LIKE COMPLEX SUBUNIT 7"/>
    <property type="match status" value="1"/>
</dbReference>
<reference evidence="1" key="1">
    <citation type="submission" date="2021-07" db="EMBL/GenBank/DDBJ databases">
        <authorList>
            <person name="Catto M.A."/>
            <person name="Jacobson A."/>
            <person name="Kennedy G."/>
            <person name="Labadie P."/>
            <person name="Hunt B.G."/>
            <person name="Srinivasan R."/>
        </authorList>
    </citation>
    <scope>NUCLEOTIDE SEQUENCE</scope>
    <source>
        <strain evidence="1">PL_HMW_Pooled</strain>
        <tissue evidence="1">Head</tissue>
    </source>
</reference>
<keyword evidence="2" id="KW-1185">Reference proteome</keyword>
<proteinExistence type="predicted"/>
<dbReference type="GO" id="GO:0070652">
    <property type="term" value="C:HAUS complex"/>
    <property type="evidence" value="ECO:0007669"/>
    <property type="project" value="TreeGrafter"/>
</dbReference>
<dbReference type="GO" id="GO:0051011">
    <property type="term" value="F:microtubule minus-end binding"/>
    <property type="evidence" value="ECO:0007669"/>
    <property type="project" value="TreeGrafter"/>
</dbReference>
<sequence length="321" mass="36742">MASRQADVVRSFRQLLEASTFWVRDVNDNELESWLFRPGSDRVHLLQWCLGHLDPNLKEKFQNCDGELAEKRTVDYAKDFGLSYKEDVILGSADQKEQIVMWEAMLCLLNASVSIKQRQVTDNKPKGVIRTVLVNLTHQRDLIDLLHTKVNLLPPDLRISAHSIQRSKVEDVLKTVILELEELNDLAASAQSDDKDDDDLKADRTVHTSDEFIEKFHDIVKKIQECYGHIETTIFPAVRKQKENPIAEILGGYFEELSDKPISFVQMLKATEQIHEMAKAYENISAANVISTDPSELQQCISKCHSLVSETLSLWRLHNFI</sequence>
<comment type="caution">
    <text evidence="1">The sequence shown here is derived from an EMBL/GenBank/DDBJ whole genome shotgun (WGS) entry which is preliminary data.</text>
</comment>
<gene>
    <name evidence="1" type="ORF">KUF71_023025</name>
</gene>
<dbReference type="Proteomes" id="UP001219518">
    <property type="component" value="Unassembled WGS sequence"/>
</dbReference>
<dbReference type="GO" id="GO:0051225">
    <property type="term" value="P:spindle assembly"/>
    <property type="evidence" value="ECO:0007669"/>
    <property type="project" value="TreeGrafter"/>
</dbReference>
<name>A0AAE1H2W4_9NEOP</name>
<organism evidence="1 2">
    <name type="scientific">Frankliniella fusca</name>
    <dbReference type="NCBI Taxonomy" id="407009"/>
    <lineage>
        <taxon>Eukaryota</taxon>
        <taxon>Metazoa</taxon>
        <taxon>Ecdysozoa</taxon>
        <taxon>Arthropoda</taxon>
        <taxon>Hexapoda</taxon>
        <taxon>Insecta</taxon>
        <taxon>Pterygota</taxon>
        <taxon>Neoptera</taxon>
        <taxon>Paraneoptera</taxon>
        <taxon>Thysanoptera</taxon>
        <taxon>Terebrantia</taxon>
        <taxon>Thripoidea</taxon>
        <taxon>Thripidae</taxon>
        <taxon>Frankliniella</taxon>
    </lineage>
</organism>
<evidence type="ECO:0000313" key="1">
    <source>
        <dbReference type="EMBL" id="KAK3913568.1"/>
    </source>
</evidence>
<reference evidence="1" key="2">
    <citation type="journal article" date="2023" name="BMC Genomics">
        <title>Pest status, molecular evolution, and epigenetic factors derived from the genome assembly of Frankliniella fusca, a thysanopteran phytovirus vector.</title>
        <authorList>
            <person name="Catto M.A."/>
            <person name="Labadie P.E."/>
            <person name="Jacobson A.L."/>
            <person name="Kennedy G.G."/>
            <person name="Srinivasan R."/>
            <person name="Hunt B.G."/>
        </authorList>
    </citation>
    <scope>NUCLEOTIDE SEQUENCE</scope>
    <source>
        <strain evidence="1">PL_HMW_Pooled</strain>
    </source>
</reference>
<dbReference type="PANTHER" id="PTHR14352">
    <property type="entry name" value="HAUS AUGMIN-LIKE COMPLEX SUBUNIT 7"/>
    <property type="match status" value="1"/>
</dbReference>
<dbReference type="InterPro" id="IPR029711">
    <property type="entry name" value="Haus7-like"/>
</dbReference>
<accession>A0AAE1H2W4</accession>
<dbReference type="EMBL" id="JAHWGI010000331">
    <property type="protein sequence ID" value="KAK3913568.1"/>
    <property type="molecule type" value="Genomic_DNA"/>
</dbReference>
<dbReference type="GO" id="GO:0031023">
    <property type="term" value="P:microtubule organizing center organization"/>
    <property type="evidence" value="ECO:0007669"/>
    <property type="project" value="TreeGrafter"/>
</dbReference>
<protein>
    <submittedName>
        <fullName evidence="1">Replication factor C large subunit</fullName>
    </submittedName>
</protein>
<evidence type="ECO:0000313" key="2">
    <source>
        <dbReference type="Proteomes" id="UP001219518"/>
    </source>
</evidence>
<dbReference type="AlphaFoldDB" id="A0AAE1H2W4"/>